<dbReference type="InterPro" id="IPR037923">
    <property type="entry name" value="HTH-like"/>
</dbReference>
<dbReference type="InterPro" id="IPR018062">
    <property type="entry name" value="HTH_AraC-typ_CS"/>
</dbReference>
<dbReference type="PANTHER" id="PTHR43280:SF28">
    <property type="entry name" value="HTH-TYPE TRANSCRIPTIONAL ACTIVATOR RHAS"/>
    <property type="match status" value="1"/>
</dbReference>
<dbReference type="PANTHER" id="PTHR43280">
    <property type="entry name" value="ARAC-FAMILY TRANSCRIPTIONAL REGULATOR"/>
    <property type="match status" value="1"/>
</dbReference>
<sequence>MIHLYGRDLLDSVTEAHYAYHKSLNTVTGEHSHDFYEVFLITKGAFYHKVNRRRTYLPEGNLVFIRPSDVHYYENDERSEGELINLAFSTSTMEALVQYLGGGFELEKLLQPEEPPCSFIDKHELNALKERFQLLTFISPEEKPKMRREVRALLAEIFVRYFSESPMEDIDSGIPDWLEQVQKKMQNKEHFSEGISRLNELCPKSPEHLSRMIKKHFGQTPTEWINGMRLKYAANLLVHTDESVIEISMEAGYKNLSHFYHRFKEYFGSSPAQYRKLHRKIIIPN</sequence>
<dbReference type="SUPFAM" id="SSF46689">
    <property type="entry name" value="Homeodomain-like"/>
    <property type="match status" value="1"/>
</dbReference>
<dbReference type="SMART" id="SM00342">
    <property type="entry name" value="HTH_ARAC"/>
    <property type="match status" value="1"/>
</dbReference>
<dbReference type="Gene3D" id="1.10.10.60">
    <property type="entry name" value="Homeodomain-like"/>
    <property type="match status" value="2"/>
</dbReference>
<dbReference type="InterPro" id="IPR003313">
    <property type="entry name" value="AraC-bd"/>
</dbReference>
<evidence type="ECO:0000256" key="3">
    <source>
        <dbReference type="ARBA" id="ARBA00023163"/>
    </source>
</evidence>
<dbReference type="EMBL" id="JACJVO010000032">
    <property type="protein sequence ID" value="MBB6734105.1"/>
    <property type="molecule type" value="Genomic_DNA"/>
</dbReference>
<proteinExistence type="predicted"/>
<gene>
    <name evidence="5" type="ORF">H7C18_24590</name>
</gene>
<reference evidence="5 6" key="1">
    <citation type="submission" date="2020-08" db="EMBL/GenBank/DDBJ databases">
        <title>Cohnella phylogeny.</title>
        <authorList>
            <person name="Dunlap C."/>
        </authorList>
    </citation>
    <scope>NUCLEOTIDE SEQUENCE [LARGE SCALE GENOMIC DNA]</scope>
    <source>
        <strain evidence="5 6">CBP 2801</strain>
    </source>
</reference>
<evidence type="ECO:0000256" key="1">
    <source>
        <dbReference type="ARBA" id="ARBA00023015"/>
    </source>
</evidence>
<name>A0A7X0SQ49_9BACL</name>
<keyword evidence="2" id="KW-0238">DNA-binding</keyword>
<dbReference type="PROSITE" id="PS01124">
    <property type="entry name" value="HTH_ARAC_FAMILY_2"/>
    <property type="match status" value="1"/>
</dbReference>
<dbReference type="GO" id="GO:0003700">
    <property type="term" value="F:DNA-binding transcription factor activity"/>
    <property type="evidence" value="ECO:0007669"/>
    <property type="project" value="InterPro"/>
</dbReference>
<keyword evidence="1" id="KW-0805">Transcription regulation</keyword>
<dbReference type="InterPro" id="IPR014710">
    <property type="entry name" value="RmlC-like_jellyroll"/>
</dbReference>
<feature type="domain" description="HTH araC/xylS-type" evidence="4">
    <location>
        <begin position="179"/>
        <end position="277"/>
    </location>
</feature>
<dbReference type="AlphaFoldDB" id="A0A7X0SQ49"/>
<dbReference type="GO" id="GO:0043565">
    <property type="term" value="F:sequence-specific DNA binding"/>
    <property type="evidence" value="ECO:0007669"/>
    <property type="project" value="InterPro"/>
</dbReference>
<dbReference type="InterPro" id="IPR009057">
    <property type="entry name" value="Homeodomain-like_sf"/>
</dbReference>
<dbReference type="InterPro" id="IPR018060">
    <property type="entry name" value="HTH_AraC"/>
</dbReference>
<dbReference type="Pfam" id="PF12833">
    <property type="entry name" value="HTH_18"/>
    <property type="match status" value="1"/>
</dbReference>
<dbReference type="PRINTS" id="PR00032">
    <property type="entry name" value="HTHARAC"/>
</dbReference>
<keyword evidence="6" id="KW-1185">Reference proteome</keyword>
<dbReference type="PROSITE" id="PS00041">
    <property type="entry name" value="HTH_ARAC_FAMILY_1"/>
    <property type="match status" value="1"/>
</dbReference>
<organism evidence="5 6">
    <name type="scientific">Cohnella zeiphila</name>
    <dbReference type="NCBI Taxonomy" id="2761120"/>
    <lineage>
        <taxon>Bacteria</taxon>
        <taxon>Bacillati</taxon>
        <taxon>Bacillota</taxon>
        <taxon>Bacilli</taxon>
        <taxon>Bacillales</taxon>
        <taxon>Paenibacillaceae</taxon>
        <taxon>Cohnella</taxon>
    </lineage>
</organism>
<dbReference type="Pfam" id="PF02311">
    <property type="entry name" value="AraC_binding"/>
    <property type="match status" value="1"/>
</dbReference>
<evidence type="ECO:0000259" key="4">
    <source>
        <dbReference type="PROSITE" id="PS01124"/>
    </source>
</evidence>
<dbReference type="Gene3D" id="2.60.120.10">
    <property type="entry name" value="Jelly Rolls"/>
    <property type="match status" value="1"/>
</dbReference>
<dbReference type="Proteomes" id="UP000564644">
    <property type="component" value="Unassembled WGS sequence"/>
</dbReference>
<evidence type="ECO:0000313" key="5">
    <source>
        <dbReference type="EMBL" id="MBB6734105.1"/>
    </source>
</evidence>
<accession>A0A7X0SQ49</accession>
<evidence type="ECO:0000256" key="2">
    <source>
        <dbReference type="ARBA" id="ARBA00023125"/>
    </source>
</evidence>
<dbReference type="InterPro" id="IPR020449">
    <property type="entry name" value="Tscrpt_reg_AraC-type_HTH"/>
</dbReference>
<comment type="caution">
    <text evidence="5">The sequence shown here is derived from an EMBL/GenBank/DDBJ whole genome shotgun (WGS) entry which is preliminary data.</text>
</comment>
<protein>
    <submittedName>
        <fullName evidence="5">AraC family transcriptional regulator</fullName>
    </submittedName>
</protein>
<keyword evidence="3" id="KW-0804">Transcription</keyword>
<dbReference type="SUPFAM" id="SSF51215">
    <property type="entry name" value="Regulatory protein AraC"/>
    <property type="match status" value="1"/>
</dbReference>
<evidence type="ECO:0000313" key="6">
    <source>
        <dbReference type="Proteomes" id="UP000564644"/>
    </source>
</evidence>
<dbReference type="RefSeq" id="WP_185131758.1">
    <property type="nucleotide sequence ID" value="NZ_JACJVO010000032.1"/>
</dbReference>